<sequence length="73" mass="7857">MLVKIMQGTGLGLVSSIILGILFGVTGMGMTWFTIAVMGLVVYFVTGYVAGRQTDHPYTGKICFSLSMIMPSF</sequence>
<proteinExistence type="predicted"/>
<feature type="transmembrane region" description="Helical" evidence="1">
    <location>
        <begin position="7"/>
        <end position="25"/>
    </location>
</feature>
<evidence type="ECO:0000256" key="1">
    <source>
        <dbReference type="SAM" id="Phobius"/>
    </source>
</evidence>
<keyword evidence="3" id="KW-1185">Reference proteome</keyword>
<dbReference type="Proteomes" id="UP000315636">
    <property type="component" value="Unassembled WGS sequence"/>
</dbReference>
<reference evidence="2 3" key="1">
    <citation type="submission" date="2017-05" db="EMBL/GenBank/DDBJ databases">
        <authorList>
            <person name="Varghese N."/>
            <person name="Submissions S."/>
        </authorList>
    </citation>
    <scope>NUCLEOTIDE SEQUENCE [LARGE SCALE GENOMIC DNA]</scope>
    <source>
        <strain evidence="2 3">DSM 45474</strain>
    </source>
</reference>
<keyword evidence="1" id="KW-0812">Transmembrane</keyword>
<evidence type="ECO:0000313" key="3">
    <source>
        <dbReference type="Proteomes" id="UP000315636"/>
    </source>
</evidence>
<protein>
    <submittedName>
        <fullName evidence="2">Uncharacterized protein</fullName>
    </submittedName>
</protein>
<gene>
    <name evidence="2" type="ORF">SAMN06264849_108105</name>
</gene>
<keyword evidence="1" id="KW-1133">Transmembrane helix</keyword>
<name>A0A521EA97_9BACL</name>
<organism evidence="2 3">
    <name type="scientific">Melghirimyces algeriensis</name>
    <dbReference type="NCBI Taxonomy" id="910412"/>
    <lineage>
        <taxon>Bacteria</taxon>
        <taxon>Bacillati</taxon>
        <taxon>Bacillota</taxon>
        <taxon>Bacilli</taxon>
        <taxon>Bacillales</taxon>
        <taxon>Thermoactinomycetaceae</taxon>
        <taxon>Melghirimyces</taxon>
    </lineage>
</organism>
<dbReference type="EMBL" id="FXTI01000008">
    <property type="protein sequence ID" value="SMO80371.1"/>
    <property type="molecule type" value="Genomic_DNA"/>
</dbReference>
<dbReference type="RefSeq" id="WP_142506067.1">
    <property type="nucleotide sequence ID" value="NZ_FXTI01000008.1"/>
</dbReference>
<feature type="transmembrane region" description="Helical" evidence="1">
    <location>
        <begin position="31"/>
        <end position="51"/>
    </location>
</feature>
<keyword evidence="1" id="KW-0472">Membrane</keyword>
<dbReference type="AlphaFoldDB" id="A0A521EA97"/>
<evidence type="ECO:0000313" key="2">
    <source>
        <dbReference type="EMBL" id="SMO80371.1"/>
    </source>
</evidence>
<accession>A0A521EA97</accession>